<dbReference type="OrthoDB" id="439792at2759"/>
<keyword evidence="3" id="KW-0150">Chloroplast</keyword>
<keyword evidence="9" id="KW-1185">Reference proteome</keyword>
<name>A0A8T2R8N4_CERRI</name>
<dbReference type="PANTHER" id="PTHR23359">
    <property type="entry name" value="NUCLEOTIDE KINASE"/>
    <property type="match status" value="1"/>
</dbReference>
<evidence type="ECO:0000256" key="2">
    <source>
        <dbReference type="ARBA" id="ARBA00012955"/>
    </source>
</evidence>
<accession>A0A8T2R8N4</accession>
<dbReference type="Pfam" id="PF00406">
    <property type="entry name" value="ADK"/>
    <property type="match status" value="1"/>
</dbReference>
<comment type="similarity">
    <text evidence="1 7">Belongs to the adenylate kinase family.</text>
</comment>
<dbReference type="EMBL" id="CM035434">
    <property type="protein sequence ID" value="KAH7292121.1"/>
    <property type="molecule type" value="Genomic_DNA"/>
</dbReference>
<protein>
    <recommendedName>
        <fullName evidence="2">adenylate kinase</fullName>
        <ecNumber evidence="2">2.7.4.3</ecNumber>
    </recommendedName>
</protein>
<dbReference type="InterPro" id="IPR000850">
    <property type="entry name" value="Adenylat/UMP-CMP_kin"/>
</dbReference>
<gene>
    <name evidence="8" type="ORF">KP509_29G052600</name>
</gene>
<dbReference type="SUPFAM" id="SSF52540">
    <property type="entry name" value="P-loop containing nucleoside triphosphate hydrolases"/>
    <property type="match status" value="1"/>
</dbReference>
<dbReference type="PROSITE" id="PS00113">
    <property type="entry name" value="ADENYLATE_KINASE"/>
    <property type="match status" value="1"/>
</dbReference>
<dbReference type="InterPro" id="IPR033690">
    <property type="entry name" value="Adenylat_kinase_CS"/>
</dbReference>
<dbReference type="GO" id="GO:0005524">
    <property type="term" value="F:ATP binding"/>
    <property type="evidence" value="ECO:0007669"/>
    <property type="project" value="InterPro"/>
</dbReference>
<reference evidence="8" key="1">
    <citation type="submission" date="2021-08" db="EMBL/GenBank/DDBJ databases">
        <title>WGS assembly of Ceratopteris richardii.</title>
        <authorList>
            <person name="Marchant D.B."/>
            <person name="Chen G."/>
            <person name="Jenkins J."/>
            <person name="Shu S."/>
            <person name="Leebens-Mack J."/>
            <person name="Grimwood J."/>
            <person name="Schmutz J."/>
            <person name="Soltis P."/>
            <person name="Soltis D."/>
            <person name="Chen Z.-H."/>
        </authorList>
    </citation>
    <scope>NUCLEOTIDE SEQUENCE</scope>
    <source>
        <strain evidence="8">Whitten #5841</strain>
        <tissue evidence="8">Leaf</tissue>
    </source>
</reference>
<evidence type="ECO:0000256" key="1">
    <source>
        <dbReference type="ARBA" id="ARBA00007220"/>
    </source>
</evidence>
<dbReference type="AlphaFoldDB" id="A0A8T2R8N4"/>
<dbReference type="EC" id="2.7.4.3" evidence="2"/>
<dbReference type="PRINTS" id="PR00094">
    <property type="entry name" value="ADENYLTKNASE"/>
</dbReference>
<keyword evidence="4 7" id="KW-0808">Transferase</keyword>
<sequence length="278" mass="31282">MAAFRQVRKLCSPLLSGSIKQCERAFSAAAVAMQDFEYWELPLPVLQDTHGQSTGRGPQWVFLGTSGVKKSSYAGRLAKLLDVPHISMGSLLRKEASLDNPLAKELANMMNQGMLIPDEVVFSVLSKRLEQKIELEGSGFILDGFPRTINQAEVLDQVAEIDLVVNMKLRNTMLARQMDRDGCSECECSLDANQTKTGHCPKCTVIGSFDVTMASIHENLVRERQQLQLSQPVEHYYRRQGKLLEFEVMGGIQRTWPRLLSVLQLRDNEVIMQQELPM</sequence>
<evidence type="ECO:0000313" key="8">
    <source>
        <dbReference type="EMBL" id="KAH7292121.1"/>
    </source>
</evidence>
<dbReference type="Gene3D" id="3.40.50.300">
    <property type="entry name" value="P-loop containing nucleotide triphosphate hydrolases"/>
    <property type="match status" value="1"/>
</dbReference>
<evidence type="ECO:0000313" key="9">
    <source>
        <dbReference type="Proteomes" id="UP000825935"/>
    </source>
</evidence>
<evidence type="ECO:0000256" key="3">
    <source>
        <dbReference type="ARBA" id="ARBA00022528"/>
    </source>
</evidence>
<keyword evidence="5" id="KW-0547">Nucleotide-binding</keyword>
<dbReference type="CDD" id="cd01428">
    <property type="entry name" value="ADK"/>
    <property type="match status" value="1"/>
</dbReference>
<dbReference type="InterPro" id="IPR027417">
    <property type="entry name" value="P-loop_NTPase"/>
</dbReference>
<evidence type="ECO:0000256" key="6">
    <source>
        <dbReference type="ARBA" id="ARBA00022777"/>
    </source>
</evidence>
<keyword evidence="3" id="KW-0934">Plastid</keyword>
<comment type="caution">
    <text evidence="8">The sequence shown here is derived from an EMBL/GenBank/DDBJ whole genome shotgun (WGS) entry which is preliminary data.</text>
</comment>
<proteinExistence type="inferred from homology"/>
<dbReference type="OMA" id="NPSAKKH"/>
<evidence type="ECO:0000256" key="4">
    <source>
        <dbReference type="ARBA" id="ARBA00022679"/>
    </source>
</evidence>
<evidence type="ECO:0000256" key="5">
    <source>
        <dbReference type="ARBA" id="ARBA00022741"/>
    </source>
</evidence>
<dbReference type="HAMAP" id="MF_00235">
    <property type="entry name" value="Adenylate_kinase_Adk"/>
    <property type="match status" value="1"/>
</dbReference>
<organism evidence="8 9">
    <name type="scientific">Ceratopteris richardii</name>
    <name type="common">Triangle waterfern</name>
    <dbReference type="NCBI Taxonomy" id="49495"/>
    <lineage>
        <taxon>Eukaryota</taxon>
        <taxon>Viridiplantae</taxon>
        <taxon>Streptophyta</taxon>
        <taxon>Embryophyta</taxon>
        <taxon>Tracheophyta</taxon>
        <taxon>Polypodiopsida</taxon>
        <taxon>Polypodiidae</taxon>
        <taxon>Polypodiales</taxon>
        <taxon>Pteridineae</taxon>
        <taxon>Pteridaceae</taxon>
        <taxon>Parkerioideae</taxon>
        <taxon>Ceratopteris</taxon>
    </lineage>
</organism>
<evidence type="ECO:0000256" key="7">
    <source>
        <dbReference type="RuleBase" id="RU003330"/>
    </source>
</evidence>
<dbReference type="Proteomes" id="UP000825935">
    <property type="component" value="Chromosome 29"/>
</dbReference>
<keyword evidence="6 7" id="KW-0418">Kinase</keyword>
<dbReference type="GO" id="GO:0004017">
    <property type="term" value="F:AMP kinase activity"/>
    <property type="evidence" value="ECO:0007669"/>
    <property type="project" value="UniProtKB-EC"/>
</dbReference>